<comment type="function">
    <text evidence="11">The coatomer is a cytosolic protein complex that binds to dilysine motifs and reversibly associates with Golgi non-clathrin-coated vesicles, which further mediate biosynthetic protein transport from the ER, via the Golgi up to the trans Golgi network. The coatomer complex is required for budding from Golgi membranes, and is essential for the retrograde Golgi-to-ER transport of dilysine-tagged proteins.</text>
</comment>
<keyword evidence="9 11" id="KW-0472">Membrane</keyword>
<reference evidence="13" key="1">
    <citation type="journal article" date="2015" name="J. Biotechnol.">
        <title>The structure of the Cyberlindnera jadinii genome and its relation to Candida utilis analyzed by the occurrence of single nucleotide polymorphisms.</title>
        <authorList>
            <person name="Rupp O."/>
            <person name="Brinkrolf K."/>
            <person name="Buerth C."/>
            <person name="Kunigo M."/>
            <person name="Schneider J."/>
            <person name="Jaenicke S."/>
            <person name="Goesmann A."/>
            <person name="Puehler A."/>
            <person name="Jaeger K.-E."/>
            <person name="Ernst J.F."/>
        </authorList>
    </citation>
    <scope>NUCLEOTIDE SEQUENCE [LARGE SCALE GENOMIC DNA]</scope>
    <source>
        <strain evidence="13">ATCC 18201 / CBS 1600 / BCRC 20928 / JCM 3617 / NBRC 0987 / NRRL Y-1542</strain>
    </source>
</reference>
<dbReference type="Proteomes" id="UP000038830">
    <property type="component" value="Unassembled WGS sequence"/>
</dbReference>
<comment type="subcellular location">
    <subcellularLocation>
        <location evidence="2">Cytoplasmic vesicle</location>
        <location evidence="2">COPI-coated vesicle membrane</location>
        <topology evidence="2">Peripheral membrane protein</topology>
        <orientation evidence="2">Cytoplasmic side</orientation>
    </subcellularLocation>
    <subcellularLocation>
        <location evidence="1">Golgi apparatus membrane</location>
        <topology evidence="1">Peripheral membrane protein</topology>
        <orientation evidence="1">Cytoplasmic side</orientation>
    </subcellularLocation>
</comment>
<keyword evidence="6 11" id="KW-0931">ER-Golgi transport</keyword>
<accession>A0A0H5C7A4</accession>
<keyword evidence="7 11" id="KW-0653">Protein transport</keyword>
<dbReference type="PANTHER" id="PTHR10805">
    <property type="entry name" value="COATOMER SUBUNIT EPSILON"/>
    <property type="match status" value="1"/>
</dbReference>
<dbReference type="PANTHER" id="PTHR10805:SF0">
    <property type="entry name" value="COATOMER SUBUNIT EPSILON"/>
    <property type="match status" value="1"/>
</dbReference>
<evidence type="ECO:0000256" key="7">
    <source>
        <dbReference type="ARBA" id="ARBA00022927"/>
    </source>
</evidence>
<evidence type="ECO:0000313" key="13">
    <source>
        <dbReference type="Proteomes" id="UP000038830"/>
    </source>
</evidence>
<dbReference type="Pfam" id="PF04733">
    <property type="entry name" value="Coatomer_E"/>
    <property type="match status" value="1"/>
</dbReference>
<protein>
    <recommendedName>
        <fullName evidence="11">Coatomer subunit epsilon</fullName>
    </recommendedName>
</protein>
<dbReference type="GO" id="GO:0005198">
    <property type="term" value="F:structural molecule activity"/>
    <property type="evidence" value="ECO:0007669"/>
    <property type="project" value="UniProtKB-UniRule"/>
</dbReference>
<evidence type="ECO:0000256" key="3">
    <source>
        <dbReference type="ARBA" id="ARBA00008827"/>
    </source>
</evidence>
<dbReference type="GO" id="GO:0006891">
    <property type="term" value="P:intra-Golgi vesicle-mediated transport"/>
    <property type="evidence" value="ECO:0007669"/>
    <property type="project" value="TreeGrafter"/>
</dbReference>
<dbReference type="GO" id="GO:0030126">
    <property type="term" value="C:COPI vesicle coat"/>
    <property type="evidence" value="ECO:0007669"/>
    <property type="project" value="TreeGrafter"/>
</dbReference>
<evidence type="ECO:0000256" key="11">
    <source>
        <dbReference type="PIRNR" id="PIRNR016478"/>
    </source>
</evidence>
<evidence type="ECO:0000256" key="4">
    <source>
        <dbReference type="ARBA" id="ARBA00022448"/>
    </source>
</evidence>
<dbReference type="GO" id="GO:0000139">
    <property type="term" value="C:Golgi membrane"/>
    <property type="evidence" value="ECO:0007669"/>
    <property type="project" value="UniProtKB-SubCell"/>
</dbReference>
<dbReference type="PIRSF" id="PIRSF016478">
    <property type="entry name" value="Coatomer_esu"/>
    <property type="match status" value="1"/>
</dbReference>
<comment type="similarity">
    <text evidence="3 11">Belongs to the COPE family.</text>
</comment>
<dbReference type="SUPFAM" id="SSF48452">
    <property type="entry name" value="TPR-like"/>
    <property type="match status" value="1"/>
</dbReference>
<evidence type="ECO:0000256" key="9">
    <source>
        <dbReference type="ARBA" id="ARBA00023136"/>
    </source>
</evidence>
<evidence type="ECO:0000256" key="5">
    <source>
        <dbReference type="ARBA" id="ARBA00022490"/>
    </source>
</evidence>
<dbReference type="EMBL" id="CDQK01000005">
    <property type="protein sequence ID" value="CEP23797.1"/>
    <property type="molecule type" value="Genomic_DNA"/>
</dbReference>
<proteinExistence type="inferred from homology"/>
<evidence type="ECO:0000313" key="12">
    <source>
        <dbReference type="EMBL" id="CEP23797.1"/>
    </source>
</evidence>
<organism evidence="12 13">
    <name type="scientific">Cyberlindnera jadinii (strain ATCC 18201 / CBS 1600 / BCRC 20928 / JCM 3617 / NBRC 0987 / NRRL Y-1542)</name>
    <name type="common">Torula yeast</name>
    <name type="synonym">Candida utilis</name>
    <dbReference type="NCBI Taxonomy" id="983966"/>
    <lineage>
        <taxon>Eukaryota</taxon>
        <taxon>Fungi</taxon>
        <taxon>Dikarya</taxon>
        <taxon>Ascomycota</taxon>
        <taxon>Saccharomycotina</taxon>
        <taxon>Saccharomycetes</taxon>
        <taxon>Phaffomycetales</taxon>
        <taxon>Phaffomycetaceae</taxon>
        <taxon>Cyberlindnera</taxon>
    </lineage>
</organism>
<name>A0A0H5C7A4_CYBJN</name>
<dbReference type="GO" id="GO:0006888">
    <property type="term" value="P:endoplasmic reticulum to Golgi vesicle-mediated transport"/>
    <property type="evidence" value="ECO:0007669"/>
    <property type="project" value="TreeGrafter"/>
</dbReference>
<keyword evidence="8 11" id="KW-0333">Golgi apparatus</keyword>
<keyword evidence="5 11" id="KW-0963">Cytoplasm</keyword>
<keyword evidence="10 11" id="KW-0968">Cytoplasmic vesicle</keyword>
<dbReference type="GO" id="GO:0006890">
    <property type="term" value="P:retrograde vesicle-mediated transport, Golgi to endoplasmic reticulum"/>
    <property type="evidence" value="ECO:0007669"/>
    <property type="project" value="UniProtKB-UniRule"/>
</dbReference>
<dbReference type="InterPro" id="IPR006822">
    <property type="entry name" value="Coatomer_esu"/>
</dbReference>
<evidence type="ECO:0000256" key="1">
    <source>
        <dbReference type="ARBA" id="ARBA00004255"/>
    </source>
</evidence>
<evidence type="ECO:0000256" key="2">
    <source>
        <dbReference type="ARBA" id="ARBA00004347"/>
    </source>
</evidence>
<dbReference type="AlphaFoldDB" id="A0A0H5C7A4"/>
<sequence>MSESDELYTLRQQFFTGELEEVSQISLEDYNDETQDLAIEYKLRSLILLGKFKEAQSLAKGIDNAVLAKTVSLYADFVQGKDVSSKFDALISEEKRESIVQNLGSFYLVKQGRTDEAITLLQHHENSLEAVLLLVQLYLSQGKLELAEKEVSVASSYAQDSIIFNLAEAYVNSAKNGESLRGSLYFFEELSHSHPTVKTLVGDLVLNFQLRQFPEADEVLRKIAETNGASAELLANEYAYAQIKGDSTEASDKLSQLAKLDPKFPTVLDIDEKNKLFDSIVEKYNSQIVN</sequence>
<evidence type="ECO:0000256" key="6">
    <source>
        <dbReference type="ARBA" id="ARBA00022892"/>
    </source>
</evidence>
<dbReference type="InterPro" id="IPR011990">
    <property type="entry name" value="TPR-like_helical_dom_sf"/>
</dbReference>
<dbReference type="GO" id="GO:0015031">
    <property type="term" value="P:protein transport"/>
    <property type="evidence" value="ECO:0007669"/>
    <property type="project" value="UniProtKB-UniRule"/>
</dbReference>
<gene>
    <name evidence="12" type="ORF">BN1211_4455</name>
</gene>
<dbReference type="Gene3D" id="1.25.40.10">
    <property type="entry name" value="Tetratricopeptide repeat domain"/>
    <property type="match status" value="1"/>
</dbReference>
<keyword evidence="4 11" id="KW-0813">Transport</keyword>
<evidence type="ECO:0000256" key="10">
    <source>
        <dbReference type="ARBA" id="ARBA00023329"/>
    </source>
</evidence>
<evidence type="ECO:0000256" key="8">
    <source>
        <dbReference type="ARBA" id="ARBA00023034"/>
    </source>
</evidence>